<feature type="compositionally biased region" description="Basic and acidic residues" evidence="1">
    <location>
        <begin position="49"/>
        <end position="63"/>
    </location>
</feature>
<dbReference type="GO" id="GO:0009509">
    <property type="term" value="C:chromoplast"/>
    <property type="evidence" value="ECO:0007669"/>
    <property type="project" value="TreeGrafter"/>
</dbReference>
<keyword evidence="3" id="KW-1185">Reference proteome</keyword>
<dbReference type="GO" id="GO:0009537">
    <property type="term" value="C:proplastid"/>
    <property type="evidence" value="ECO:0007669"/>
    <property type="project" value="TreeGrafter"/>
</dbReference>
<feature type="compositionally biased region" description="Polar residues" evidence="1">
    <location>
        <begin position="269"/>
        <end position="278"/>
    </location>
</feature>
<evidence type="ECO:0000313" key="3">
    <source>
        <dbReference type="Proteomes" id="UP001415857"/>
    </source>
</evidence>
<dbReference type="GO" id="GO:0009965">
    <property type="term" value="P:leaf morphogenesis"/>
    <property type="evidence" value="ECO:0007669"/>
    <property type="project" value="TreeGrafter"/>
</dbReference>
<name>A0AAP0WWC8_LIQFO</name>
<dbReference type="Proteomes" id="UP001415857">
    <property type="component" value="Unassembled WGS sequence"/>
</dbReference>
<sequence>MEAKLLLLTFAPPPPSITPTSTLARTPISKIPAIFKTKSPSSAVLRKSMNKEEQGLDGLPKEYYDDEWQAQQREKTKELHRKRQEEEEEEERKVEEYRQIGTRLMGYPEEDLKKARRLVSSFIRSAEEVEEKIEEAAEKGELTELVLFVIWNRLDLARRDDEKDAVRSLDLLYRRVETEILKREATPAMRLLNELLNMHDGFDDEGWLKECRKRMVDTFPREDPFSILVPVGFDIDKHQGPLRPPLEADDALLRVDFVREVNALLQEVQSEQNESKNAQGLDPESVASKLKQQEKQRTIRQVEALLDLAINLKW</sequence>
<feature type="region of interest" description="Disordered" evidence="1">
    <location>
        <begin position="41"/>
        <end position="94"/>
    </location>
</feature>
<dbReference type="InterPro" id="IPR034563">
    <property type="entry name" value="PALE_CRESS"/>
</dbReference>
<dbReference type="GO" id="GO:0010239">
    <property type="term" value="P:chloroplast mRNA processing"/>
    <property type="evidence" value="ECO:0007669"/>
    <property type="project" value="InterPro"/>
</dbReference>
<dbReference type="GO" id="GO:0009501">
    <property type="term" value="C:amyloplast"/>
    <property type="evidence" value="ECO:0007669"/>
    <property type="project" value="TreeGrafter"/>
</dbReference>
<dbReference type="GO" id="GO:0009658">
    <property type="term" value="P:chloroplast organization"/>
    <property type="evidence" value="ECO:0007669"/>
    <property type="project" value="InterPro"/>
</dbReference>
<dbReference type="AlphaFoldDB" id="A0AAP0WWC8"/>
<dbReference type="GO" id="GO:0009513">
    <property type="term" value="C:etioplast"/>
    <property type="evidence" value="ECO:0007669"/>
    <property type="project" value="TreeGrafter"/>
</dbReference>
<dbReference type="GO" id="GO:0071482">
    <property type="term" value="P:cellular response to light stimulus"/>
    <property type="evidence" value="ECO:0007669"/>
    <property type="project" value="TreeGrafter"/>
</dbReference>
<accession>A0AAP0WWC8</accession>
<dbReference type="PANTHER" id="PTHR37219">
    <property type="entry name" value="PROTEIN PALE CRESS, CHLOROPLASTIC"/>
    <property type="match status" value="1"/>
</dbReference>
<comment type="caution">
    <text evidence="2">The sequence shown here is derived from an EMBL/GenBank/DDBJ whole genome shotgun (WGS) entry which is preliminary data.</text>
</comment>
<reference evidence="2 3" key="1">
    <citation type="journal article" date="2024" name="Plant J.">
        <title>Genome sequences and population genomics reveal climatic adaptation and genomic divergence between two closely related sweetgum species.</title>
        <authorList>
            <person name="Xu W.Q."/>
            <person name="Ren C.Q."/>
            <person name="Zhang X.Y."/>
            <person name="Comes H.P."/>
            <person name="Liu X.H."/>
            <person name="Li Y.G."/>
            <person name="Kettle C.J."/>
            <person name="Jalonen R."/>
            <person name="Gaisberger H."/>
            <person name="Ma Y.Z."/>
            <person name="Qiu Y.X."/>
        </authorList>
    </citation>
    <scope>NUCLEOTIDE SEQUENCE [LARGE SCALE GENOMIC DNA]</scope>
    <source>
        <strain evidence="2">Hangzhou</strain>
    </source>
</reference>
<organism evidence="2 3">
    <name type="scientific">Liquidambar formosana</name>
    <name type="common">Formosan gum</name>
    <dbReference type="NCBI Taxonomy" id="63359"/>
    <lineage>
        <taxon>Eukaryota</taxon>
        <taxon>Viridiplantae</taxon>
        <taxon>Streptophyta</taxon>
        <taxon>Embryophyta</taxon>
        <taxon>Tracheophyta</taxon>
        <taxon>Spermatophyta</taxon>
        <taxon>Magnoliopsida</taxon>
        <taxon>eudicotyledons</taxon>
        <taxon>Gunneridae</taxon>
        <taxon>Pentapetalae</taxon>
        <taxon>Saxifragales</taxon>
        <taxon>Altingiaceae</taxon>
        <taxon>Liquidambar</taxon>
    </lineage>
</organism>
<feature type="region of interest" description="Disordered" evidence="1">
    <location>
        <begin position="269"/>
        <end position="293"/>
    </location>
</feature>
<protein>
    <recommendedName>
        <fullName evidence="4">Protein PALE CRESS, chloroplastic</fullName>
    </recommendedName>
</protein>
<evidence type="ECO:0000256" key="1">
    <source>
        <dbReference type="SAM" id="MobiDB-lite"/>
    </source>
</evidence>
<gene>
    <name evidence="2" type="ORF">L1049_004641</name>
</gene>
<evidence type="ECO:0008006" key="4">
    <source>
        <dbReference type="Google" id="ProtNLM"/>
    </source>
</evidence>
<dbReference type="GO" id="GO:0009507">
    <property type="term" value="C:chloroplast"/>
    <property type="evidence" value="ECO:0007669"/>
    <property type="project" value="TreeGrafter"/>
</dbReference>
<evidence type="ECO:0000313" key="2">
    <source>
        <dbReference type="EMBL" id="KAK9281737.1"/>
    </source>
</evidence>
<proteinExistence type="predicted"/>
<dbReference type="PANTHER" id="PTHR37219:SF1">
    <property type="entry name" value="PROTEIN PALE CRESS, CHLOROPLASTIC"/>
    <property type="match status" value="1"/>
</dbReference>
<dbReference type="EMBL" id="JBBPBK010000007">
    <property type="protein sequence ID" value="KAK9281737.1"/>
    <property type="molecule type" value="Genomic_DNA"/>
</dbReference>